<protein>
    <submittedName>
        <fullName evidence="2">Uncharacterized protein</fullName>
    </submittedName>
</protein>
<feature type="compositionally biased region" description="Basic and acidic residues" evidence="1">
    <location>
        <begin position="117"/>
        <end position="126"/>
    </location>
</feature>
<feature type="compositionally biased region" description="Basic and acidic residues" evidence="1">
    <location>
        <begin position="171"/>
        <end position="194"/>
    </location>
</feature>
<feature type="region of interest" description="Disordered" evidence="1">
    <location>
        <begin position="117"/>
        <end position="137"/>
    </location>
</feature>
<dbReference type="EMBL" id="JARJCM010000258">
    <property type="protein sequence ID" value="KAJ7020571.1"/>
    <property type="molecule type" value="Genomic_DNA"/>
</dbReference>
<dbReference type="Proteomes" id="UP001218188">
    <property type="component" value="Unassembled WGS sequence"/>
</dbReference>
<proteinExistence type="predicted"/>
<gene>
    <name evidence="2" type="ORF">C8F04DRAFT_1196482</name>
</gene>
<comment type="caution">
    <text evidence="2">The sequence shown here is derived from an EMBL/GenBank/DDBJ whole genome shotgun (WGS) entry which is preliminary data.</text>
</comment>
<keyword evidence="3" id="KW-1185">Reference proteome</keyword>
<evidence type="ECO:0000313" key="2">
    <source>
        <dbReference type="EMBL" id="KAJ7020571.1"/>
    </source>
</evidence>
<dbReference type="AlphaFoldDB" id="A0AAD6WR40"/>
<feature type="region of interest" description="Disordered" evidence="1">
    <location>
        <begin position="156"/>
        <end position="200"/>
    </location>
</feature>
<reference evidence="2" key="1">
    <citation type="submission" date="2023-03" db="EMBL/GenBank/DDBJ databases">
        <title>Massive genome expansion in bonnet fungi (Mycena s.s.) driven by repeated elements and novel gene families across ecological guilds.</title>
        <authorList>
            <consortium name="Lawrence Berkeley National Laboratory"/>
            <person name="Harder C.B."/>
            <person name="Miyauchi S."/>
            <person name="Viragh M."/>
            <person name="Kuo A."/>
            <person name="Thoen E."/>
            <person name="Andreopoulos B."/>
            <person name="Lu D."/>
            <person name="Skrede I."/>
            <person name="Drula E."/>
            <person name="Henrissat B."/>
            <person name="Morin E."/>
            <person name="Kohler A."/>
            <person name="Barry K."/>
            <person name="LaButti K."/>
            <person name="Morin E."/>
            <person name="Salamov A."/>
            <person name="Lipzen A."/>
            <person name="Mereny Z."/>
            <person name="Hegedus B."/>
            <person name="Baldrian P."/>
            <person name="Stursova M."/>
            <person name="Weitz H."/>
            <person name="Taylor A."/>
            <person name="Grigoriev I.V."/>
            <person name="Nagy L.G."/>
            <person name="Martin F."/>
            <person name="Kauserud H."/>
        </authorList>
    </citation>
    <scope>NUCLEOTIDE SEQUENCE</scope>
    <source>
        <strain evidence="2">CBHHK200</strain>
    </source>
</reference>
<evidence type="ECO:0000313" key="3">
    <source>
        <dbReference type="Proteomes" id="UP001218188"/>
    </source>
</evidence>
<name>A0AAD6WR40_9AGAR</name>
<evidence type="ECO:0000256" key="1">
    <source>
        <dbReference type="SAM" id="MobiDB-lite"/>
    </source>
</evidence>
<organism evidence="2 3">
    <name type="scientific">Mycena alexandri</name>
    <dbReference type="NCBI Taxonomy" id="1745969"/>
    <lineage>
        <taxon>Eukaryota</taxon>
        <taxon>Fungi</taxon>
        <taxon>Dikarya</taxon>
        <taxon>Basidiomycota</taxon>
        <taxon>Agaricomycotina</taxon>
        <taxon>Agaricomycetes</taxon>
        <taxon>Agaricomycetidae</taxon>
        <taxon>Agaricales</taxon>
        <taxon>Marasmiineae</taxon>
        <taxon>Mycenaceae</taxon>
        <taxon>Mycena</taxon>
    </lineage>
</organism>
<accession>A0AAD6WR40</accession>
<sequence length="200" mass="21751">MIIWPWGAQRGSTHPENAGTYQEEGKILAKPAKLRDGASVSSGARRVNNRDGACTEAVCARKPKGRGADVVRQWGAVDEVNRGVGALAQVVRARGAEPTVADAQGQWKSRSWRSLDDMEPPVERCRPRGRGCKQEGQGGAELMVADTQHQRAPRYFGGAIRKGGGGAGARALEDRGRGGKTDVDDVKQQREPRSWRRAWK</sequence>